<dbReference type="RefSeq" id="WP_186901729.1">
    <property type="nucleotide sequence ID" value="NZ_JACOOT010000033.1"/>
</dbReference>
<keyword evidence="2" id="KW-1185">Reference proteome</keyword>
<gene>
    <name evidence="1" type="ORF">H8S54_14565</name>
</gene>
<dbReference type="Proteomes" id="UP000652847">
    <property type="component" value="Unassembled WGS sequence"/>
</dbReference>
<proteinExistence type="predicted"/>
<protein>
    <submittedName>
        <fullName evidence="1">Uncharacterized protein</fullName>
    </submittedName>
</protein>
<comment type="caution">
    <text evidence="1">The sequence shown here is derived from an EMBL/GenBank/DDBJ whole genome shotgun (WGS) entry which is preliminary data.</text>
</comment>
<dbReference type="AlphaFoldDB" id="A0A8I0AGQ5"/>
<organism evidence="1 2">
    <name type="scientific">Blautia segnis</name>
    <dbReference type="NCBI Taxonomy" id="2763030"/>
    <lineage>
        <taxon>Bacteria</taxon>
        <taxon>Bacillati</taxon>
        <taxon>Bacillota</taxon>
        <taxon>Clostridia</taxon>
        <taxon>Lachnospirales</taxon>
        <taxon>Lachnospiraceae</taxon>
        <taxon>Blautia</taxon>
    </lineage>
</organism>
<reference evidence="1 2" key="1">
    <citation type="submission" date="2020-08" db="EMBL/GenBank/DDBJ databases">
        <title>Genome public.</title>
        <authorList>
            <person name="Liu C."/>
            <person name="Sun Q."/>
        </authorList>
    </citation>
    <scope>NUCLEOTIDE SEQUENCE [LARGE SCALE GENOMIC DNA]</scope>
    <source>
        <strain evidence="1 2">BX17</strain>
    </source>
</reference>
<accession>A0A8I0AGQ5</accession>
<evidence type="ECO:0000313" key="1">
    <source>
        <dbReference type="EMBL" id="MBC5652287.1"/>
    </source>
</evidence>
<sequence>MESIRLSKAGYQVAVNKTMNNRWIKALGEIDGAMLLDQYGKLYMIGVILDGDVNIINHNYL</sequence>
<dbReference type="EMBL" id="JACOOT010000033">
    <property type="protein sequence ID" value="MBC5652287.1"/>
    <property type="molecule type" value="Genomic_DNA"/>
</dbReference>
<name>A0A8I0AGQ5_9FIRM</name>
<evidence type="ECO:0000313" key="2">
    <source>
        <dbReference type="Proteomes" id="UP000652847"/>
    </source>
</evidence>